<proteinExistence type="predicted"/>
<accession>A0A1D2JET4</accession>
<evidence type="ECO:0000313" key="2">
    <source>
        <dbReference type="EMBL" id="ODH28970.1"/>
    </source>
</evidence>
<dbReference type="AlphaFoldDB" id="A0A1D2JET4"/>
<evidence type="ECO:0000313" key="3">
    <source>
        <dbReference type="Proteomes" id="UP000242814"/>
    </source>
</evidence>
<organism evidence="2 3">
    <name type="scientific">Paracoccidioides brasiliensis</name>
    <dbReference type="NCBI Taxonomy" id="121759"/>
    <lineage>
        <taxon>Eukaryota</taxon>
        <taxon>Fungi</taxon>
        <taxon>Dikarya</taxon>
        <taxon>Ascomycota</taxon>
        <taxon>Pezizomycotina</taxon>
        <taxon>Eurotiomycetes</taxon>
        <taxon>Eurotiomycetidae</taxon>
        <taxon>Onygenales</taxon>
        <taxon>Ajellomycetaceae</taxon>
        <taxon>Paracoccidioides</taxon>
    </lineage>
</organism>
<sequence>MHWGSKMSRHLPSGMIVDINYLEASDGIDQHWRQLFRRGRFIRIGHVRDRAISRDVSPPSSPSSSAATSSSEATKRMSALA</sequence>
<name>A0A1D2JET4_PARBR</name>
<evidence type="ECO:0000256" key="1">
    <source>
        <dbReference type="SAM" id="MobiDB-lite"/>
    </source>
</evidence>
<comment type="caution">
    <text evidence="2">The sequence shown here is derived from an EMBL/GenBank/DDBJ whole genome shotgun (WGS) entry which is preliminary data.</text>
</comment>
<feature type="region of interest" description="Disordered" evidence="1">
    <location>
        <begin position="52"/>
        <end position="81"/>
    </location>
</feature>
<dbReference type="EMBL" id="LZYO01000139">
    <property type="protein sequence ID" value="ODH28970.1"/>
    <property type="molecule type" value="Genomic_DNA"/>
</dbReference>
<protein>
    <submittedName>
        <fullName evidence="2">Uncharacterized protein</fullName>
    </submittedName>
</protein>
<dbReference type="Proteomes" id="UP000242814">
    <property type="component" value="Unassembled WGS sequence"/>
</dbReference>
<feature type="compositionally biased region" description="Low complexity" evidence="1">
    <location>
        <begin position="62"/>
        <end position="72"/>
    </location>
</feature>
<reference evidence="2 3" key="1">
    <citation type="submission" date="2016-06" db="EMBL/GenBank/DDBJ databases">
        <authorList>
            <person name="Kjaerup R.B."/>
            <person name="Dalgaard T.S."/>
            <person name="Juul-Madsen H.R."/>
        </authorList>
    </citation>
    <scope>NUCLEOTIDE SEQUENCE [LARGE SCALE GENOMIC DNA]</scope>
    <source>
        <strain evidence="2 3">Pb300</strain>
    </source>
</reference>
<gene>
    <name evidence="2" type="ORF">ACO22_03847</name>
</gene>